<reference evidence="4" key="1">
    <citation type="journal article" date="2015" name="Nat. Genet.">
        <title>The genome and transcriptome of the zoonotic hookworm Ancylostoma ceylanicum identify infection-specific gene families.</title>
        <authorList>
            <person name="Schwarz E.M."/>
            <person name="Hu Y."/>
            <person name="Antoshechkin I."/>
            <person name="Miller M.M."/>
            <person name="Sternberg P.W."/>
            <person name="Aroian R.V."/>
        </authorList>
    </citation>
    <scope>NUCLEOTIDE SEQUENCE</scope>
    <source>
        <strain evidence="4">HY135</strain>
    </source>
</reference>
<evidence type="ECO:0000259" key="2">
    <source>
        <dbReference type="Pfam" id="PF00188"/>
    </source>
</evidence>
<keyword evidence="4" id="KW-1185">Reference proteome</keyword>
<sequence>MAKLLLLLTVTLAAAYYTDDNEFIERHIILRNGGRCLMAKPMRELLDNFHNNLRREVALGHNYLGHQFQPQEMCGLIYDCEMERVALKELDGQGNAAKSGYGVVRIKHEVKKSQFSSVKEGLEKAAKENDILRQMINPKATKFGCGAKMSRSPTNTREVNIVCLYDRKTRRKNPQQPKGESCCVEHDCDRITQCTFYKNAKCLWDLCYVPAEGEDIDTLM</sequence>
<keyword evidence="1" id="KW-0732">Signal</keyword>
<evidence type="ECO:0000256" key="1">
    <source>
        <dbReference type="SAM" id="SignalP"/>
    </source>
</evidence>
<dbReference type="EMBL" id="JARK01001723">
    <property type="protein sequence ID" value="EYB81294.1"/>
    <property type="molecule type" value="Genomic_DNA"/>
</dbReference>
<accession>A0A016RTI0</accession>
<comment type="caution">
    <text evidence="3">The sequence shown here is derived from an EMBL/GenBank/DDBJ whole genome shotgun (WGS) entry which is preliminary data.</text>
</comment>
<organism evidence="3 4">
    <name type="scientific">Ancylostoma ceylanicum</name>
    <dbReference type="NCBI Taxonomy" id="53326"/>
    <lineage>
        <taxon>Eukaryota</taxon>
        <taxon>Metazoa</taxon>
        <taxon>Ecdysozoa</taxon>
        <taxon>Nematoda</taxon>
        <taxon>Chromadorea</taxon>
        <taxon>Rhabditida</taxon>
        <taxon>Rhabditina</taxon>
        <taxon>Rhabditomorpha</taxon>
        <taxon>Strongyloidea</taxon>
        <taxon>Ancylostomatidae</taxon>
        <taxon>Ancylostomatinae</taxon>
        <taxon>Ancylostoma</taxon>
    </lineage>
</organism>
<dbReference type="InterPro" id="IPR035940">
    <property type="entry name" value="CAP_sf"/>
</dbReference>
<protein>
    <recommendedName>
        <fullName evidence="2">SCP domain-containing protein</fullName>
    </recommendedName>
</protein>
<dbReference type="Pfam" id="PF00188">
    <property type="entry name" value="CAP"/>
    <property type="match status" value="1"/>
</dbReference>
<name>A0A016RTI0_9BILA</name>
<feature type="domain" description="SCP" evidence="2">
    <location>
        <begin position="49"/>
        <end position="165"/>
    </location>
</feature>
<proteinExistence type="predicted"/>
<dbReference type="Gene3D" id="3.40.33.10">
    <property type="entry name" value="CAP"/>
    <property type="match status" value="1"/>
</dbReference>
<dbReference type="Proteomes" id="UP000024635">
    <property type="component" value="Unassembled WGS sequence"/>
</dbReference>
<dbReference type="SUPFAM" id="SSF55797">
    <property type="entry name" value="PR-1-like"/>
    <property type="match status" value="1"/>
</dbReference>
<feature type="signal peptide" evidence="1">
    <location>
        <begin position="1"/>
        <end position="15"/>
    </location>
</feature>
<evidence type="ECO:0000313" key="4">
    <source>
        <dbReference type="Proteomes" id="UP000024635"/>
    </source>
</evidence>
<feature type="chain" id="PRO_5012158409" description="SCP domain-containing protein" evidence="1">
    <location>
        <begin position="16"/>
        <end position="220"/>
    </location>
</feature>
<dbReference type="OrthoDB" id="5844780at2759"/>
<dbReference type="InterPro" id="IPR014044">
    <property type="entry name" value="CAP_dom"/>
</dbReference>
<dbReference type="AlphaFoldDB" id="A0A016RTI0"/>
<gene>
    <name evidence="3" type="primary">Acey_s0387.g459</name>
    <name evidence="3" type="synonym">ASP-s0387.g459</name>
    <name evidence="3" type="ORF">Y032_0387g459</name>
</gene>
<evidence type="ECO:0000313" key="3">
    <source>
        <dbReference type="EMBL" id="EYB81294.1"/>
    </source>
</evidence>